<accession>A0A371GQN6</accession>
<dbReference type="AlphaFoldDB" id="A0A371GQN6"/>
<gene>
    <name evidence="2" type="ORF">CR513_24943</name>
</gene>
<reference evidence="2" key="1">
    <citation type="submission" date="2018-05" db="EMBL/GenBank/DDBJ databases">
        <title>Draft genome of Mucuna pruriens seed.</title>
        <authorList>
            <person name="Nnadi N.E."/>
            <person name="Vos R."/>
            <person name="Hasami M.H."/>
            <person name="Devisetty U.K."/>
            <person name="Aguiy J.C."/>
        </authorList>
    </citation>
    <scope>NUCLEOTIDE SEQUENCE [LARGE SCALE GENOMIC DNA]</scope>
    <source>
        <strain evidence="2">JCA_2017</strain>
    </source>
</reference>
<keyword evidence="3" id="KW-1185">Reference proteome</keyword>
<feature type="non-terminal residue" evidence="2">
    <location>
        <position position="1"/>
    </location>
</feature>
<dbReference type="PANTHER" id="PTHR35317:SF23">
    <property type="entry name" value="OS04G0629600 PROTEIN"/>
    <property type="match status" value="1"/>
</dbReference>
<dbReference type="InterPro" id="IPR013103">
    <property type="entry name" value="RVT_2"/>
</dbReference>
<organism evidence="2 3">
    <name type="scientific">Mucuna pruriens</name>
    <name type="common">Velvet bean</name>
    <name type="synonym">Dolichos pruriens</name>
    <dbReference type="NCBI Taxonomy" id="157652"/>
    <lineage>
        <taxon>Eukaryota</taxon>
        <taxon>Viridiplantae</taxon>
        <taxon>Streptophyta</taxon>
        <taxon>Embryophyta</taxon>
        <taxon>Tracheophyta</taxon>
        <taxon>Spermatophyta</taxon>
        <taxon>Magnoliopsida</taxon>
        <taxon>eudicotyledons</taxon>
        <taxon>Gunneridae</taxon>
        <taxon>Pentapetalae</taxon>
        <taxon>rosids</taxon>
        <taxon>fabids</taxon>
        <taxon>Fabales</taxon>
        <taxon>Fabaceae</taxon>
        <taxon>Papilionoideae</taxon>
        <taxon>50 kb inversion clade</taxon>
        <taxon>NPAAA clade</taxon>
        <taxon>indigoferoid/millettioid clade</taxon>
        <taxon>Phaseoleae</taxon>
        <taxon>Mucuna</taxon>
    </lineage>
</organism>
<dbReference type="EMBL" id="QJKJ01004755">
    <property type="protein sequence ID" value="RDX92871.1"/>
    <property type="molecule type" value="Genomic_DNA"/>
</dbReference>
<feature type="domain" description="Reverse transcriptase Ty1/copia-type" evidence="1">
    <location>
        <begin position="210"/>
        <end position="383"/>
    </location>
</feature>
<dbReference type="PANTHER" id="PTHR35317">
    <property type="entry name" value="OS04G0629600 PROTEIN"/>
    <property type="match status" value="1"/>
</dbReference>
<proteinExistence type="predicted"/>
<dbReference type="Proteomes" id="UP000257109">
    <property type="component" value="Unassembled WGS sequence"/>
</dbReference>
<dbReference type="STRING" id="157652.A0A371GQN6"/>
<name>A0A371GQN6_MUCPR</name>
<comment type="caution">
    <text evidence="2">The sequence shown here is derived from an EMBL/GenBank/DDBJ whole genome shotgun (WGS) entry which is preliminary data.</text>
</comment>
<evidence type="ECO:0000313" key="2">
    <source>
        <dbReference type="EMBL" id="RDX92871.1"/>
    </source>
</evidence>
<dbReference type="Pfam" id="PF14223">
    <property type="entry name" value="Retrotran_gag_2"/>
    <property type="match status" value="1"/>
</dbReference>
<sequence length="383" mass="44137">MKESKIEKGIRCNMTDSSSFVTGSLLVFNRKLFDNWRSLVKTYSDGEKNKKVKLQTMKKLYGLLEMKDSKSISNYFDRIQELVNAMRAYKEKISNQQVVDKILRTLPQPFDHVVVAIEESKNLDTMEIKELQHSLEVHEMRVKKRKVIQEQVLQALTNYKVKDKGPWKGNKSNTKIKNLVKLVNLLKKGGQTNHKSKVASPKTARSGKKNRTWELVDPPSYKKLIALKWVYKVKVNPRGEVVKNKKAEIDYGELYALVVKIATIRLVVVVAINASWSMHQLNVKSAFSNGSLEEEVYVDQLLGFVVKGKENKVYKLKKVLNKHQERINDYLSHISLKKCTSEHGVYVKCWKGSMKSEKLLECLYVDDLLITNINEVEIASFKK</sequence>
<evidence type="ECO:0000259" key="1">
    <source>
        <dbReference type="Pfam" id="PF07727"/>
    </source>
</evidence>
<dbReference type="Pfam" id="PF07727">
    <property type="entry name" value="RVT_2"/>
    <property type="match status" value="1"/>
</dbReference>
<dbReference type="OrthoDB" id="1429133at2759"/>
<evidence type="ECO:0000313" key="3">
    <source>
        <dbReference type="Proteomes" id="UP000257109"/>
    </source>
</evidence>
<protein>
    <recommendedName>
        <fullName evidence="1">Reverse transcriptase Ty1/copia-type domain-containing protein</fullName>
    </recommendedName>
</protein>